<name>A0A2S6IAC8_9BACT</name>
<reference evidence="3 4" key="1">
    <citation type="submission" date="2018-02" db="EMBL/GenBank/DDBJ databases">
        <title>Genomic Encyclopedia of Archaeal and Bacterial Type Strains, Phase II (KMG-II): from individual species to whole genera.</title>
        <authorList>
            <person name="Goeker M."/>
        </authorList>
    </citation>
    <scope>NUCLEOTIDE SEQUENCE [LARGE SCALE GENOMIC DNA]</scope>
    <source>
        <strain evidence="3 4">DSM 29526</strain>
    </source>
</reference>
<dbReference type="InterPro" id="IPR052893">
    <property type="entry name" value="TCS_response_regulator"/>
</dbReference>
<dbReference type="PANTHER" id="PTHR44520:SF2">
    <property type="entry name" value="RESPONSE REGULATOR RCP1"/>
    <property type="match status" value="1"/>
</dbReference>
<comment type="caution">
    <text evidence="3">The sequence shown here is derived from an EMBL/GenBank/DDBJ whole genome shotgun (WGS) entry which is preliminary data.</text>
</comment>
<dbReference type="CDD" id="cd17546">
    <property type="entry name" value="REC_hyHK_CKI1_RcsC-like"/>
    <property type="match status" value="1"/>
</dbReference>
<evidence type="ECO:0000313" key="3">
    <source>
        <dbReference type="EMBL" id="PPK88409.1"/>
    </source>
</evidence>
<evidence type="ECO:0000313" key="4">
    <source>
        <dbReference type="Proteomes" id="UP000237662"/>
    </source>
</evidence>
<proteinExistence type="predicted"/>
<dbReference type="Pfam" id="PF00072">
    <property type="entry name" value="Response_reg"/>
    <property type="match status" value="1"/>
</dbReference>
<keyword evidence="1" id="KW-0597">Phosphoprotein</keyword>
<feature type="modified residue" description="4-aspartylphosphate" evidence="1">
    <location>
        <position position="61"/>
    </location>
</feature>
<dbReference type="PROSITE" id="PS50110">
    <property type="entry name" value="RESPONSE_REGULATORY"/>
    <property type="match status" value="1"/>
</dbReference>
<dbReference type="EMBL" id="PTJC01000005">
    <property type="protein sequence ID" value="PPK88409.1"/>
    <property type="molecule type" value="Genomic_DNA"/>
</dbReference>
<dbReference type="PANTHER" id="PTHR44520">
    <property type="entry name" value="RESPONSE REGULATOR RCP1-RELATED"/>
    <property type="match status" value="1"/>
</dbReference>
<gene>
    <name evidence="3" type="ORF">CLV84_1376</name>
</gene>
<dbReference type="Proteomes" id="UP000237662">
    <property type="component" value="Unassembled WGS sequence"/>
</dbReference>
<dbReference type="InterPro" id="IPR001789">
    <property type="entry name" value="Sig_transdc_resp-reg_receiver"/>
</dbReference>
<dbReference type="SMART" id="SM00448">
    <property type="entry name" value="REC"/>
    <property type="match status" value="1"/>
</dbReference>
<dbReference type="AlphaFoldDB" id="A0A2S6IAC8"/>
<organism evidence="3 4">
    <name type="scientific">Neolewinella xylanilytica</name>
    <dbReference type="NCBI Taxonomy" id="1514080"/>
    <lineage>
        <taxon>Bacteria</taxon>
        <taxon>Pseudomonadati</taxon>
        <taxon>Bacteroidota</taxon>
        <taxon>Saprospiria</taxon>
        <taxon>Saprospirales</taxon>
        <taxon>Lewinellaceae</taxon>
        <taxon>Neolewinella</taxon>
    </lineage>
</organism>
<dbReference type="GO" id="GO:0000160">
    <property type="term" value="P:phosphorelay signal transduction system"/>
    <property type="evidence" value="ECO:0007669"/>
    <property type="project" value="InterPro"/>
</dbReference>
<dbReference type="SUPFAM" id="SSF52172">
    <property type="entry name" value="CheY-like"/>
    <property type="match status" value="1"/>
</dbReference>
<evidence type="ECO:0000259" key="2">
    <source>
        <dbReference type="PROSITE" id="PS50110"/>
    </source>
</evidence>
<dbReference type="InterPro" id="IPR011006">
    <property type="entry name" value="CheY-like_superfamily"/>
</dbReference>
<dbReference type="Gene3D" id="3.40.50.2300">
    <property type="match status" value="1"/>
</dbReference>
<accession>A0A2S6IAC8</accession>
<feature type="domain" description="Response regulatory" evidence="2">
    <location>
        <begin position="6"/>
        <end position="131"/>
    </location>
</feature>
<keyword evidence="4" id="KW-1185">Reference proteome</keyword>
<evidence type="ECO:0000256" key="1">
    <source>
        <dbReference type="PROSITE-ProRule" id="PRU00169"/>
    </source>
</evidence>
<sequence length="133" mass="15067">MKKLGCIMLVDDSETDNFIHSRRLTKMGIAERIVIRADGKQGLDYLTTVDPDGRPDILFLDINMPVMDGWEFLDAYQVLPEAQRARVTIVMLTSSVGDSDYSRAHAYATIDGHEAKPLTQEKLRTLLDRHFLS</sequence>
<protein>
    <submittedName>
        <fullName evidence="3">CheY-like chemotaxis protein</fullName>
    </submittedName>
</protein>
<dbReference type="OrthoDB" id="1524091at2"/>